<dbReference type="InterPro" id="IPR007460">
    <property type="entry name" value="BrnT_toxin"/>
</dbReference>
<sequence>MKLLALPEGFQWDGGNFDKSLFDHEVLNQEAEGVFFDRKKFIFKDKLHSEGEERYRILGKTNRNRLLFVVFTLRDNRVRIISARDMNKKEVYLYEKRT</sequence>
<organism evidence="1 2">
    <name type="scientific">Candidatus Roizmanbacteria bacterium RIFCSPHIGHO2_12_FULL_44_10</name>
    <dbReference type="NCBI Taxonomy" id="1802054"/>
    <lineage>
        <taxon>Bacteria</taxon>
        <taxon>Candidatus Roizmaniibacteriota</taxon>
    </lineage>
</organism>
<protein>
    <recommendedName>
        <fullName evidence="3">BrnT family toxin</fullName>
    </recommendedName>
</protein>
<evidence type="ECO:0008006" key="3">
    <source>
        <dbReference type="Google" id="ProtNLM"/>
    </source>
</evidence>
<comment type="caution">
    <text evidence="1">The sequence shown here is derived from an EMBL/GenBank/DDBJ whole genome shotgun (WGS) entry which is preliminary data.</text>
</comment>
<name>A0A1F7I810_9BACT</name>
<accession>A0A1F7I810</accession>
<dbReference type="EMBL" id="MGAE01000017">
    <property type="protein sequence ID" value="OGK39483.1"/>
    <property type="molecule type" value="Genomic_DNA"/>
</dbReference>
<dbReference type="Pfam" id="PF04365">
    <property type="entry name" value="BrnT_toxin"/>
    <property type="match status" value="1"/>
</dbReference>
<dbReference type="Proteomes" id="UP000179024">
    <property type="component" value="Unassembled WGS sequence"/>
</dbReference>
<reference evidence="1 2" key="1">
    <citation type="journal article" date="2016" name="Nat. Commun.">
        <title>Thousands of microbial genomes shed light on interconnected biogeochemical processes in an aquifer system.</title>
        <authorList>
            <person name="Anantharaman K."/>
            <person name="Brown C.T."/>
            <person name="Hug L.A."/>
            <person name="Sharon I."/>
            <person name="Castelle C.J."/>
            <person name="Probst A.J."/>
            <person name="Thomas B.C."/>
            <person name="Singh A."/>
            <person name="Wilkins M.J."/>
            <person name="Karaoz U."/>
            <person name="Brodie E.L."/>
            <person name="Williams K.H."/>
            <person name="Hubbard S.S."/>
            <person name="Banfield J.F."/>
        </authorList>
    </citation>
    <scope>NUCLEOTIDE SEQUENCE [LARGE SCALE GENOMIC DNA]</scope>
</reference>
<dbReference type="AlphaFoldDB" id="A0A1F7I810"/>
<gene>
    <name evidence="1" type="ORF">A3F34_00775</name>
</gene>
<proteinExistence type="predicted"/>
<dbReference type="Gene3D" id="3.10.450.530">
    <property type="entry name" value="Ribonuclease toxin, BrnT, of type II toxin-antitoxin system"/>
    <property type="match status" value="1"/>
</dbReference>
<evidence type="ECO:0000313" key="2">
    <source>
        <dbReference type="Proteomes" id="UP000179024"/>
    </source>
</evidence>
<evidence type="ECO:0000313" key="1">
    <source>
        <dbReference type="EMBL" id="OGK39483.1"/>
    </source>
</evidence>
<dbReference type="InterPro" id="IPR038573">
    <property type="entry name" value="BrnT_sf"/>
</dbReference>